<dbReference type="Pfam" id="PF00535">
    <property type="entry name" value="Glycos_transf_2"/>
    <property type="match status" value="1"/>
</dbReference>
<dbReference type="PANTHER" id="PTHR22916">
    <property type="entry name" value="GLYCOSYLTRANSFERASE"/>
    <property type="match status" value="1"/>
</dbReference>
<dbReference type="Gene3D" id="3.90.550.10">
    <property type="entry name" value="Spore Coat Polysaccharide Biosynthesis Protein SpsA, Chain A"/>
    <property type="match status" value="1"/>
</dbReference>
<protein>
    <recommendedName>
        <fullName evidence="3">Glycosyltransferase 2-like domain-containing protein</fullName>
    </recommendedName>
</protein>
<dbReference type="GO" id="GO:0016758">
    <property type="term" value="F:hexosyltransferase activity"/>
    <property type="evidence" value="ECO:0007669"/>
    <property type="project" value="UniProtKB-ARBA"/>
</dbReference>
<sequence length="424" mass="49314">MGKKKNYQHLPLVSVCTPTFNRRPFINNIINCYKNQTYPQVRMEWIIIDDGNDKVKDLFQGSDIRTLRYFEYDEKMPLGKKRNLMHSHARGDIIVYMDDDDYYPPERVEHAVDMLTKTPKALCAGASEIYVYFKGMDKMIQCGPYGPNHATAGTFAFKKELLEQTKYEDHAAIAEERAFLKDYTIPFVQLDPMKTILVFSHEHNTFDKRKMFEQNQDPRFFKESGKVVNNFIRQKRERPIKQFFMEDIDELLNKYDFGKPEMKPDVLKQIKEIEATRAKQVEELKKKQMENGPIILQRDGKDVQLTNVQVVDIIKTQQTQLKEFVQNKEQMERFTKLLQEKVGELMTTIKDLRKENTELKEKASSLQTTQPPNANIELIKEEIQKDVSQAVSQQTPPPVPNVSSTMPVQGTNTAPMSKTMPLAV</sequence>
<feature type="region of interest" description="Disordered" evidence="2">
    <location>
        <begin position="389"/>
        <end position="424"/>
    </location>
</feature>
<evidence type="ECO:0000256" key="1">
    <source>
        <dbReference type="SAM" id="Coils"/>
    </source>
</evidence>
<evidence type="ECO:0000313" key="4">
    <source>
        <dbReference type="EMBL" id="QHS83191.1"/>
    </source>
</evidence>
<dbReference type="PANTHER" id="PTHR22916:SF3">
    <property type="entry name" value="UDP-GLCNAC:BETAGAL BETA-1,3-N-ACETYLGLUCOSAMINYLTRANSFERASE-LIKE PROTEIN 1"/>
    <property type="match status" value="1"/>
</dbReference>
<dbReference type="SUPFAM" id="SSF53448">
    <property type="entry name" value="Nucleotide-diphospho-sugar transferases"/>
    <property type="match status" value="1"/>
</dbReference>
<proteinExistence type="predicted"/>
<feature type="coiled-coil region" evidence="1">
    <location>
        <begin position="335"/>
        <end position="369"/>
    </location>
</feature>
<accession>A0A6C0AV85</accession>
<keyword evidence="1" id="KW-0175">Coiled coil</keyword>
<evidence type="ECO:0000259" key="3">
    <source>
        <dbReference type="Pfam" id="PF00535"/>
    </source>
</evidence>
<feature type="domain" description="Glycosyltransferase 2-like" evidence="3">
    <location>
        <begin position="14"/>
        <end position="127"/>
    </location>
</feature>
<dbReference type="EMBL" id="MN738750">
    <property type="protein sequence ID" value="QHS83191.1"/>
    <property type="molecule type" value="Genomic_DNA"/>
</dbReference>
<organism evidence="4">
    <name type="scientific">viral metagenome</name>
    <dbReference type="NCBI Taxonomy" id="1070528"/>
    <lineage>
        <taxon>unclassified sequences</taxon>
        <taxon>metagenomes</taxon>
        <taxon>organismal metagenomes</taxon>
    </lineage>
</organism>
<dbReference type="CDD" id="cd00761">
    <property type="entry name" value="Glyco_tranf_GTA_type"/>
    <property type="match status" value="1"/>
</dbReference>
<evidence type="ECO:0000256" key="2">
    <source>
        <dbReference type="SAM" id="MobiDB-lite"/>
    </source>
</evidence>
<dbReference type="AlphaFoldDB" id="A0A6C0AV85"/>
<name>A0A6C0AV85_9ZZZZ</name>
<feature type="compositionally biased region" description="Polar residues" evidence="2">
    <location>
        <begin position="401"/>
        <end position="416"/>
    </location>
</feature>
<dbReference type="InterPro" id="IPR029044">
    <property type="entry name" value="Nucleotide-diphossugar_trans"/>
</dbReference>
<reference evidence="4" key="1">
    <citation type="journal article" date="2020" name="Nature">
        <title>Giant virus diversity and host interactions through global metagenomics.</title>
        <authorList>
            <person name="Schulz F."/>
            <person name="Roux S."/>
            <person name="Paez-Espino D."/>
            <person name="Jungbluth S."/>
            <person name="Walsh D.A."/>
            <person name="Denef V.J."/>
            <person name="McMahon K.D."/>
            <person name="Konstantinidis K.T."/>
            <person name="Eloe-Fadrosh E.A."/>
            <person name="Kyrpides N.C."/>
            <person name="Woyke T."/>
        </authorList>
    </citation>
    <scope>NUCLEOTIDE SEQUENCE</scope>
    <source>
        <strain evidence="4">GVMAG-S-ERX555943-30</strain>
    </source>
</reference>
<dbReference type="InterPro" id="IPR001173">
    <property type="entry name" value="Glyco_trans_2-like"/>
</dbReference>